<dbReference type="InterPro" id="IPR012347">
    <property type="entry name" value="Ferritin-like"/>
</dbReference>
<reference evidence="2 3" key="1">
    <citation type="submission" date="2018-07" db="EMBL/GenBank/DDBJ databases">
        <title>Genomic Encyclopedia of Type Strains, Phase IV (KMG-IV): sequencing the most valuable type-strain genomes for metagenomic binning, comparative biology and taxonomic classification.</title>
        <authorList>
            <person name="Goeker M."/>
        </authorList>
    </citation>
    <scope>NUCLEOTIDE SEQUENCE [LARGE SCALE GENOMIC DNA]</scope>
    <source>
        <strain evidence="2 3">DSM 44290</strain>
    </source>
</reference>
<gene>
    <name evidence="2" type="ORF">DFR76_107330</name>
</gene>
<protein>
    <submittedName>
        <fullName evidence="2">Uncharacterized protein DUF4439</fullName>
    </submittedName>
</protein>
<dbReference type="EMBL" id="QQBC01000007">
    <property type="protein sequence ID" value="RDI64952.1"/>
    <property type="molecule type" value="Genomic_DNA"/>
</dbReference>
<organism evidence="2 3">
    <name type="scientific">Nocardia pseudobrasiliensis</name>
    <dbReference type="NCBI Taxonomy" id="45979"/>
    <lineage>
        <taxon>Bacteria</taxon>
        <taxon>Bacillati</taxon>
        <taxon>Actinomycetota</taxon>
        <taxon>Actinomycetes</taxon>
        <taxon>Mycobacteriales</taxon>
        <taxon>Nocardiaceae</taxon>
        <taxon>Nocardia</taxon>
    </lineage>
</organism>
<dbReference type="SUPFAM" id="SSF47240">
    <property type="entry name" value="Ferritin-like"/>
    <property type="match status" value="1"/>
</dbReference>
<dbReference type="InterPro" id="IPR029447">
    <property type="entry name" value="DUF4439"/>
</dbReference>
<evidence type="ECO:0000259" key="1">
    <source>
        <dbReference type="Pfam" id="PF14530"/>
    </source>
</evidence>
<feature type="domain" description="DUF4439" evidence="1">
    <location>
        <begin position="9"/>
        <end position="143"/>
    </location>
</feature>
<dbReference type="STRING" id="1210086.GCA_001613105_03344"/>
<dbReference type="InterPro" id="IPR009078">
    <property type="entry name" value="Ferritin-like_SF"/>
</dbReference>
<proteinExistence type="predicted"/>
<dbReference type="AlphaFoldDB" id="A0A370I2I6"/>
<comment type="caution">
    <text evidence="2">The sequence shown here is derived from an EMBL/GenBank/DDBJ whole genome shotgun (WGS) entry which is preliminary data.</text>
</comment>
<dbReference type="CDD" id="cd00657">
    <property type="entry name" value="Ferritin_like"/>
    <property type="match status" value="1"/>
</dbReference>
<accession>A0A370I2I6</accession>
<dbReference type="RefSeq" id="WP_067998555.1">
    <property type="nucleotide sequence ID" value="NZ_QQBC01000007.1"/>
</dbReference>
<evidence type="ECO:0000313" key="3">
    <source>
        <dbReference type="Proteomes" id="UP000254869"/>
    </source>
</evidence>
<evidence type="ECO:0000313" key="2">
    <source>
        <dbReference type="EMBL" id="RDI64952.1"/>
    </source>
</evidence>
<keyword evidence="3" id="KW-1185">Reference proteome</keyword>
<dbReference type="Pfam" id="PF14530">
    <property type="entry name" value="DUF4439"/>
    <property type="match status" value="1"/>
</dbReference>
<sequence>MTTTDQQSLTDALAAEYAAVYAYGVIAAYASPERNKIVAEYLASHRARRDATIDTLKSLGAQIPAPAAAYTPPFPINDPIPAAKLAVTVESDTTTAWHSAVERATTPELRRTATEALTESALRLATWQSILGTNPATAAFPGKS</sequence>
<dbReference type="Proteomes" id="UP000254869">
    <property type="component" value="Unassembled WGS sequence"/>
</dbReference>
<dbReference type="Gene3D" id="1.20.1260.10">
    <property type="match status" value="1"/>
</dbReference>
<name>A0A370I2I6_9NOCA</name>